<dbReference type="SUPFAM" id="SSF101908">
    <property type="entry name" value="Putative isomerase YbhE"/>
    <property type="match status" value="1"/>
</dbReference>
<keyword evidence="2" id="KW-0472">Membrane</keyword>
<evidence type="ECO:0000256" key="2">
    <source>
        <dbReference type="SAM" id="Phobius"/>
    </source>
</evidence>
<dbReference type="OrthoDB" id="10441277at2759"/>
<feature type="transmembrane region" description="Helical" evidence="2">
    <location>
        <begin position="453"/>
        <end position="473"/>
    </location>
</feature>
<evidence type="ECO:0000256" key="1">
    <source>
        <dbReference type="SAM" id="MobiDB-lite"/>
    </source>
</evidence>
<feature type="region of interest" description="Disordered" evidence="1">
    <location>
        <begin position="55"/>
        <end position="81"/>
    </location>
</feature>
<name>A0A9W7GFT9_9STRA</name>
<dbReference type="AlphaFoldDB" id="A0A9W7GFT9"/>
<comment type="caution">
    <text evidence="3">The sequence shown here is derived from an EMBL/GenBank/DDBJ whole genome shotgun (WGS) entry which is preliminary data.</text>
</comment>
<evidence type="ECO:0000313" key="3">
    <source>
        <dbReference type="EMBL" id="GMI43004.1"/>
    </source>
</evidence>
<keyword evidence="2" id="KW-1133">Transmembrane helix</keyword>
<proteinExistence type="predicted"/>
<dbReference type="Gene3D" id="2.130.10.10">
    <property type="entry name" value="YVTN repeat-like/Quinoprotein amine dehydrogenase"/>
    <property type="match status" value="1"/>
</dbReference>
<dbReference type="InterPro" id="IPR015943">
    <property type="entry name" value="WD40/YVTN_repeat-like_dom_sf"/>
</dbReference>
<evidence type="ECO:0000313" key="4">
    <source>
        <dbReference type="Proteomes" id="UP001165065"/>
    </source>
</evidence>
<keyword evidence="4" id="KW-1185">Reference proteome</keyword>
<keyword evidence="2" id="KW-0812">Transmembrane</keyword>
<organism evidence="3 4">
    <name type="scientific">Triparma columacea</name>
    <dbReference type="NCBI Taxonomy" id="722753"/>
    <lineage>
        <taxon>Eukaryota</taxon>
        <taxon>Sar</taxon>
        <taxon>Stramenopiles</taxon>
        <taxon>Ochrophyta</taxon>
        <taxon>Bolidophyceae</taxon>
        <taxon>Parmales</taxon>
        <taxon>Triparmaceae</taxon>
        <taxon>Triparma</taxon>
    </lineage>
</organism>
<dbReference type="EMBL" id="BRYA01000186">
    <property type="protein sequence ID" value="GMI43004.1"/>
    <property type="molecule type" value="Genomic_DNA"/>
</dbReference>
<reference evidence="4" key="1">
    <citation type="journal article" date="2023" name="Commun. Biol.">
        <title>Genome analysis of Parmales, the sister group of diatoms, reveals the evolutionary specialization of diatoms from phago-mixotrophs to photoautotrophs.</title>
        <authorList>
            <person name="Ban H."/>
            <person name="Sato S."/>
            <person name="Yoshikawa S."/>
            <person name="Yamada K."/>
            <person name="Nakamura Y."/>
            <person name="Ichinomiya M."/>
            <person name="Sato N."/>
            <person name="Blanc-Mathieu R."/>
            <person name="Endo H."/>
            <person name="Kuwata A."/>
            <person name="Ogata H."/>
        </authorList>
    </citation>
    <scope>NUCLEOTIDE SEQUENCE [LARGE SCALE GENOMIC DNA]</scope>
</reference>
<accession>A0A9W7GFT9</accession>
<sequence length="509" mass="54269">MEEALDFGSIFDRKDEEEGTFEMTHIAARKVPVEKITTCTGGIYLKRIKTGFEKKPSLAKGPEETGETNEKEQKTKGHKMVHTQSISVAKTPLFSVTNLNPLHLLALAGGGGSSKSGVGNEVKIVSREWTDPSKDDVVAKIETGEGICTSLACLPINQHEVLLWCVIGMKLVAYQIKVKEAELKVQITKLAEVDVVGSDLGCIECLACDIKSGDLKVGTENGYLINYKVDFPEAGRVKVEQGAKTRPHNVISSVVCEDGITVTGGKDGKVGFHFEGGKVVYKENDRMKMLDAQVAVRGCGFGSGGRIYTLASGRRGRTWLYAWVVEGDGKVGQIGGKVSVNDEYPSTGMCVIRGEEGDTLVVGGVDGTVRTMFCGGNGVATIFTGDVNSPTSGTGMFGGEKNFVSPHDLPITAMGDARGGTGTVDVVTVSADGRVARIKVFGKDPSRKEGGGWLGWILMVLLMLLAAWAAVLAEDMCKVYDADCAKSVAMKIVKGKGGDVFKLALRKEL</sequence>
<protein>
    <submittedName>
        <fullName evidence="3">Uncharacterized protein</fullName>
    </submittedName>
</protein>
<gene>
    <name evidence="3" type="ORF">TrCOL_g6936</name>
</gene>
<dbReference type="Proteomes" id="UP001165065">
    <property type="component" value="Unassembled WGS sequence"/>
</dbReference>